<dbReference type="EMBL" id="BMAW01083906">
    <property type="protein sequence ID" value="GFU36165.1"/>
    <property type="molecule type" value="Genomic_DNA"/>
</dbReference>
<name>A0A8X6QNG4_NEPPI</name>
<gene>
    <name evidence="8" type="primary">apolpp</name>
    <name evidence="8" type="ORF">NPIL_508191</name>
</gene>
<evidence type="ECO:0000313" key="8">
    <source>
        <dbReference type="EMBL" id="GFU36165.1"/>
    </source>
</evidence>
<proteinExistence type="predicted"/>
<feature type="domain" description="Vitellogenin" evidence="7">
    <location>
        <begin position="43"/>
        <end position="641"/>
    </location>
</feature>
<comment type="caution">
    <text evidence="8">The sequence shown here is derived from an EMBL/GenBank/DDBJ whole genome shotgun (WGS) entry which is preliminary data.</text>
</comment>
<keyword evidence="3 5" id="KW-1015">Disulfide bond</keyword>
<evidence type="ECO:0000259" key="7">
    <source>
        <dbReference type="PROSITE" id="PS51211"/>
    </source>
</evidence>
<reference evidence="8" key="1">
    <citation type="submission" date="2020-08" db="EMBL/GenBank/DDBJ databases">
        <title>Multicomponent nature underlies the extraordinary mechanical properties of spider dragline silk.</title>
        <authorList>
            <person name="Kono N."/>
            <person name="Nakamura H."/>
            <person name="Mori M."/>
            <person name="Yoshida Y."/>
            <person name="Ohtoshi R."/>
            <person name="Malay A.D."/>
            <person name="Moran D.A.P."/>
            <person name="Tomita M."/>
            <person name="Numata K."/>
            <person name="Arakawa K."/>
        </authorList>
    </citation>
    <scope>NUCLEOTIDE SEQUENCE</scope>
</reference>
<dbReference type="SMART" id="SM00638">
    <property type="entry name" value="LPD_N"/>
    <property type="match status" value="1"/>
</dbReference>
<organism evidence="8 9">
    <name type="scientific">Nephila pilipes</name>
    <name type="common">Giant wood spider</name>
    <name type="synonym">Nephila maculata</name>
    <dbReference type="NCBI Taxonomy" id="299642"/>
    <lineage>
        <taxon>Eukaryota</taxon>
        <taxon>Metazoa</taxon>
        <taxon>Ecdysozoa</taxon>
        <taxon>Arthropoda</taxon>
        <taxon>Chelicerata</taxon>
        <taxon>Arachnida</taxon>
        <taxon>Araneae</taxon>
        <taxon>Araneomorphae</taxon>
        <taxon>Entelegynae</taxon>
        <taxon>Araneoidea</taxon>
        <taxon>Nephilidae</taxon>
        <taxon>Nephila</taxon>
    </lineage>
</organism>
<dbReference type="SMART" id="SM01169">
    <property type="entry name" value="DUF1943"/>
    <property type="match status" value="1"/>
</dbReference>
<dbReference type="InterPro" id="IPR001747">
    <property type="entry name" value="Vitellogenin_N"/>
</dbReference>
<feature type="signal peptide" evidence="6">
    <location>
        <begin position="1"/>
        <end position="17"/>
    </location>
</feature>
<dbReference type="SUPFAM" id="SSF48431">
    <property type="entry name" value="Lipovitellin-phosvitin complex, superhelical domain"/>
    <property type="match status" value="1"/>
</dbReference>
<dbReference type="SUPFAM" id="SSF56968">
    <property type="entry name" value="Lipovitellin-phosvitin complex, beta-sheet shell regions"/>
    <property type="match status" value="2"/>
</dbReference>
<dbReference type="Gene3D" id="2.20.80.10">
    <property type="entry name" value="Lipovitellin-phosvitin complex, chain A, domain 4"/>
    <property type="match status" value="1"/>
</dbReference>
<accession>A0A8X6QNG4</accession>
<dbReference type="Proteomes" id="UP000887013">
    <property type="component" value="Unassembled WGS sequence"/>
</dbReference>
<dbReference type="InterPro" id="IPR015817">
    <property type="entry name" value="Vitellinogen_open_b-sht_sub1"/>
</dbReference>
<dbReference type="Gene3D" id="2.20.50.20">
    <property type="entry name" value="Lipovitellin. Chain A, domain 3"/>
    <property type="match status" value="1"/>
</dbReference>
<evidence type="ECO:0000313" key="9">
    <source>
        <dbReference type="Proteomes" id="UP000887013"/>
    </source>
</evidence>
<evidence type="ECO:0000256" key="5">
    <source>
        <dbReference type="PROSITE-ProRule" id="PRU00557"/>
    </source>
</evidence>
<keyword evidence="1 6" id="KW-0732">Signal</keyword>
<dbReference type="Pfam" id="PF09172">
    <property type="entry name" value="Vit_open_b-sht"/>
    <property type="match status" value="1"/>
</dbReference>
<evidence type="ECO:0000256" key="1">
    <source>
        <dbReference type="ARBA" id="ARBA00022729"/>
    </source>
</evidence>
<sequence length="2690" mass="307623">MQLRLFAIACLVGAAFAGPVQKEWESQCSNICPRVRNHPLVVFQQGVRYVYTYKSENIVTYANNLKHRASIEGKVALTVITPCQIEFKMTDVKLLQKSSHEDQERFIKEMQIPMRFIYQNGKVLHVCRDHRESIHSSNLKKGIISAFITMSKNHTSEEVEETDGLGTCQTKYTSENKGNEKVITKEKNLKTCTNRHLFISSFFQKNISPQDLLGISRFGCKQIISNSNQEINNVSCIEQERMKASMNGGESLLEFLGTLDLGLLYKETANSAELEGPVSQEEILYSHEESRQGFRNEKPLQNHLQKMCMKYNNSMDFTVGSDFFILVGLVKKASPTTISETHKLLRDKKLCSSPRILDMFLDTLPLAGTDAAIKLMVKLLVEHEITGLKAKLWSASFLLILNPTEKTVEAILPLLKHDFSNSAMLGVSSLIYKVCKSRNCDEIPAVKKVVEELMKSLGDNCSGPDEHEIIRVLKIFGNMAYHGAAHKHISDCTKHKSTTVRIAAIESFRRMEGEKISEDLLPLYTNKKEPTEVRIEAFRSVIKQAGEGQLRKIKHTSEKETDPQVAGYVSTYIRNLMRSSSPWKQNQKQLVKRMDFNLPEVSYWNSSKNIESSIYSQMLKAGAAVEIDLIKPTSSKSPLSIRTNLAASAFKQDFDLLETKWRAKGIQELVKSFIESVNTEHKFPDLRRLTKDLDMQMHVRILNNEVFGISSTDLSGLSELFKMSDIFEKLARERRTDFSHSFVFLNSKLVIPSMTGRSYSIELSGSSTVGLSAESKVDLLRFPRDIDVKLHFKPRVNVEVWAKVGILSSHYKPGLKYKTRLYFESDLKANAQIKDGHLATVSVSLPSENVVVAKMSTDIVEIDSDNNERRLFDKMQTKVDYCFNQLKKTLGLSACSKIEVAKPFVTRSPPYIAAVGNVEFSLKKSDLSFSSYVLRAEIPKQLDSQMKYLISLDTPGSKVSRRLVAGLDVEQHEGHKKLSLELTSPFKTLRGTGSYTLNDKIIKGKLDIQTGSKKILLVDFKTEISTSRSRKFYDTHFKGVLMDYEPVQLKGNFTVTKGRKHHINFGCEVNGPKPLRSKFRGTIMKEGQLSQNSEWKISTDISVNSHLGDLQVRKILQNKSKKSQDLSINLDIDYKEKDKTKRETIKFITAVQRNSGKSNTNIKFEVSELPELNWYFTCDVLDDSRHRNMKTDIFLKYGEKPNINVIHFKHTFKTTSRGHSESLVIFEIPHEDVHYELSTKHFLEFGDTVRLHIDVDLCYEKEKHATTVIDINYTKTRPLKANSRVEVHCPGGHYIYEDKTEETRKGVFEGNARYQYEEGKAVEIKYKYKLLSNESAFHHAIEASLLTPLSQNLIHTKASLQSNTEFLALSGEVGPKYSVEAHYLSRSGVAQFSLKAPEFEGSLKGSSQNLKNSLDVDLKLNTRDPKHFSASGVVDLRNKKQVKFIIIPDVNRLPDRKFYLSSIQEVSGEKYKGSTELQLPDLLKISLTESGDISFYGSQDCALDIWIKNLSPISLVHKHEIGEGKVDSVLIYSKNHEEKVKIELEGNVQQDRSKREISAKVAVTSLDKSFEDMELHVIQQYSSSGRSSNIKSIISFIKNKEVYKAELNSDLQPDGIEVKAEMNTPVPSYEKRLLGISYQNSKNEISSSISIETPNNKILSITSEIKKKRHGFIASWEFKSPLEYLREGVAYVAVDDHLTKTVFEAYLHVNNKSVIDYKESETVSSHETERKAVLKLNTYFSYIQGVEFNYKENKTTKIGKADVLFHDESKLHMNLKNLRDHSVSVLFTLTPPTGSVNSLKVFFLCENELNKKNVVFYIENRGRKDLYIGITTTVSSESVEFQGRLKAPRIPEISTDLKLEKSRESYSIRAKILKGELPLFFSSVDVILSQREQKLSVKADSHENTVLNLEISSHVSGDSSKKFSLRANGSFPPITITITNDRKEENSASTEIRLCTKIKRSVCYILKAKHKLLINSGNYRFSQKVTMDFERSVHGSNTEALGSFHVLLEASERDYRSKVTLLLQERTLGYDVKLHGRKAENDYCTLDAHLYLPQYTSKLRASILHNDNRVHADVEVVPVVEQPTRKLSFELKKETNRKSKENSGYIKLNHPGMSQPFLFTCKFQELENHLIRLKMVMHYSSAVGKTLTAEINPNFEQESSGLRTMDFKLYTEDKSTDVFLRLLRQSTSHMDRFGYEWKCSCGGNVKKGEVLLTLLDKKNGKPRSFKLIYSSPSSDIAFEGSAAQAPEDISLSLLSKGQKVNEIRFKTADSCASVEILRSGPLVKSTVCVNRLEGSRRQLVKVDIFYRKFKCLDACVSVDTEHPSFVDVSLNWKKEDIRRAVRELSEWEDLIHLKSIREVLVQLKTKIEHFRRNVLLPHFRNIWKNIREIEEDILRRLKHLLNYHFDQLKEHAESLRNANKSLISYLKSLINYDTIVNDGLMPIIKLVDCFVRGYVRIVYDHIHDVFRSLYETSKSHLRHCLKKFCPPGTVCHKLVHNYRNLRLEHAQVFLSEKISQTARFLQWPEMFHDIFNWVHERIHSFKEKIESIFGKIVGDTIYNQMIRYVKKFEKSVRTEVIKEIDLVIDEINNLLNGDEDYQTAKYLVSDAKKEVVKAWHNRHKLVEDTIQPIKENISQNAQKLAQEYFQVEKYEPERGHIEFKVRQLLDSSEIEALKSEFSSVSEKLQEFARS</sequence>
<dbReference type="InterPro" id="IPR015816">
    <property type="entry name" value="Vitellinogen_b-sht_N"/>
</dbReference>
<evidence type="ECO:0000256" key="3">
    <source>
        <dbReference type="ARBA" id="ARBA00023157"/>
    </source>
</evidence>
<evidence type="ECO:0000256" key="6">
    <source>
        <dbReference type="SAM" id="SignalP"/>
    </source>
</evidence>
<comment type="caution">
    <text evidence="5">Lacks conserved residue(s) required for the propagation of feature annotation.</text>
</comment>
<protein>
    <submittedName>
        <fullName evidence="8">Apolipophorins</fullName>
    </submittedName>
</protein>
<dbReference type="GO" id="GO:0045735">
    <property type="term" value="F:nutrient reservoir activity"/>
    <property type="evidence" value="ECO:0007669"/>
    <property type="project" value="UniProtKB-KW"/>
</dbReference>
<keyword evidence="2" id="KW-0758">Storage protein</keyword>
<dbReference type="Gene3D" id="2.30.230.10">
    <property type="entry name" value="Lipovitellin, beta-sheet shell regions, chain A"/>
    <property type="match status" value="1"/>
</dbReference>
<dbReference type="PANTHER" id="PTHR23345:SF15">
    <property type="entry name" value="VITELLOGENIN 1-RELATED"/>
    <property type="match status" value="1"/>
</dbReference>
<dbReference type="InterPro" id="IPR050733">
    <property type="entry name" value="Vitellogenin/Apolipophorin"/>
</dbReference>
<dbReference type="InterPro" id="IPR015255">
    <property type="entry name" value="Vitellinogen_open_b-sht"/>
</dbReference>
<keyword evidence="9" id="KW-1185">Reference proteome</keyword>
<feature type="chain" id="PRO_5036487524" evidence="6">
    <location>
        <begin position="18"/>
        <end position="2690"/>
    </location>
</feature>
<dbReference type="PROSITE" id="PS51211">
    <property type="entry name" value="VITELLOGENIN"/>
    <property type="match status" value="1"/>
</dbReference>
<dbReference type="GO" id="GO:0005319">
    <property type="term" value="F:lipid transporter activity"/>
    <property type="evidence" value="ECO:0007669"/>
    <property type="project" value="InterPro"/>
</dbReference>
<dbReference type="PANTHER" id="PTHR23345">
    <property type="entry name" value="VITELLOGENIN-RELATED"/>
    <property type="match status" value="1"/>
</dbReference>
<dbReference type="Gene3D" id="1.25.10.20">
    <property type="entry name" value="Vitellinogen, superhelical"/>
    <property type="match status" value="1"/>
</dbReference>
<dbReference type="InterPro" id="IPR011030">
    <property type="entry name" value="Lipovitellin_superhlx_dom"/>
</dbReference>
<evidence type="ECO:0000256" key="2">
    <source>
        <dbReference type="ARBA" id="ARBA00022761"/>
    </source>
</evidence>
<dbReference type="InterPro" id="IPR015819">
    <property type="entry name" value="Lipid_transp_b-sht_shell"/>
</dbReference>
<feature type="disulfide bond" evidence="5">
    <location>
        <begin position="435"/>
        <end position="440"/>
    </location>
</feature>
<keyword evidence="4" id="KW-0325">Glycoprotein</keyword>
<dbReference type="OrthoDB" id="6429329at2759"/>
<dbReference type="Pfam" id="PF01347">
    <property type="entry name" value="Vitellogenin_N"/>
    <property type="match status" value="1"/>
</dbReference>
<evidence type="ECO:0000256" key="4">
    <source>
        <dbReference type="ARBA" id="ARBA00023180"/>
    </source>
</evidence>